<keyword evidence="3" id="KW-1185">Reference proteome</keyword>
<evidence type="ECO:0000256" key="1">
    <source>
        <dbReference type="SAM" id="Phobius"/>
    </source>
</evidence>
<dbReference type="AlphaFoldDB" id="A0A926KMR1"/>
<organism evidence="2 3">
    <name type="scientific">Paenibacillus sedimenti</name>
    <dbReference type="NCBI Taxonomy" id="2770274"/>
    <lineage>
        <taxon>Bacteria</taxon>
        <taxon>Bacillati</taxon>
        <taxon>Bacillota</taxon>
        <taxon>Bacilli</taxon>
        <taxon>Bacillales</taxon>
        <taxon>Paenibacillaceae</taxon>
        <taxon>Paenibacillus</taxon>
    </lineage>
</organism>
<reference evidence="2" key="1">
    <citation type="submission" date="2020-09" db="EMBL/GenBank/DDBJ databases">
        <title>Draft Genome Sequence of Paenibacillus sp. WST5.</title>
        <authorList>
            <person name="Bao Z."/>
        </authorList>
    </citation>
    <scope>NUCLEOTIDE SEQUENCE</scope>
    <source>
        <strain evidence="2">WST5</strain>
    </source>
</reference>
<dbReference type="Proteomes" id="UP000650466">
    <property type="component" value="Unassembled WGS sequence"/>
</dbReference>
<evidence type="ECO:0000313" key="3">
    <source>
        <dbReference type="Proteomes" id="UP000650466"/>
    </source>
</evidence>
<feature type="transmembrane region" description="Helical" evidence="1">
    <location>
        <begin position="177"/>
        <end position="195"/>
    </location>
</feature>
<gene>
    <name evidence="2" type="ORF">ICC18_10450</name>
</gene>
<comment type="caution">
    <text evidence="2">The sequence shown here is derived from an EMBL/GenBank/DDBJ whole genome shotgun (WGS) entry which is preliminary data.</text>
</comment>
<feature type="transmembrane region" description="Helical" evidence="1">
    <location>
        <begin position="73"/>
        <end position="94"/>
    </location>
</feature>
<feature type="transmembrane region" description="Helical" evidence="1">
    <location>
        <begin position="114"/>
        <end position="131"/>
    </location>
</feature>
<protein>
    <submittedName>
        <fullName evidence="2">Uncharacterized protein</fullName>
    </submittedName>
</protein>
<keyword evidence="1" id="KW-0472">Membrane</keyword>
<dbReference type="EMBL" id="JACVVD010000003">
    <property type="protein sequence ID" value="MBD0380535.1"/>
    <property type="molecule type" value="Genomic_DNA"/>
</dbReference>
<feature type="transmembrane region" description="Helical" evidence="1">
    <location>
        <begin position="49"/>
        <end position="66"/>
    </location>
</feature>
<proteinExistence type="predicted"/>
<evidence type="ECO:0000313" key="2">
    <source>
        <dbReference type="EMBL" id="MBD0380535.1"/>
    </source>
</evidence>
<sequence length="204" mass="23731">MAYVVVHPFMDDFHFIDFNSYESFPLDKKKGAAAAMILFLPIHFDANEGFITIVSIVLLLLFIALPKRIPMPVALLIMIFNSYLGRATDNILASPAPYDLYDTMDTHSYDLFDLLLYSLPYPLQGYLYVYFYDKFRLRGAYQAIHIIIWSVASIIFEAIGVWLSVFKYHGWHLSYSFPVYLLTFCLNSLLFHLAMKHNSLWKLK</sequence>
<keyword evidence="1" id="KW-1133">Transmembrane helix</keyword>
<keyword evidence="1" id="KW-0812">Transmembrane</keyword>
<dbReference type="RefSeq" id="WP_188174324.1">
    <property type="nucleotide sequence ID" value="NZ_JACVVD010000003.1"/>
</dbReference>
<feature type="transmembrane region" description="Helical" evidence="1">
    <location>
        <begin position="143"/>
        <end position="165"/>
    </location>
</feature>
<name>A0A926KMR1_9BACL</name>
<accession>A0A926KMR1</accession>